<keyword evidence="2" id="KW-1185">Reference proteome</keyword>
<accession>A0ABS3GUG0</accession>
<gene>
    <name evidence="1" type="ORF">JZO69_00770</name>
</gene>
<name>A0ABS3GUG0_9ENTE</name>
<dbReference type="EMBL" id="JAFLWD010000002">
    <property type="protein sequence ID" value="MBO0438892.1"/>
    <property type="molecule type" value="Genomic_DNA"/>
</dbReference>
<evidence type="ECO:0000313" key="1">
    <source>
        <dbReference type="EMBL" id="MBO0438892.1"/>
    </source>
</evidence>
<reference evidence="1 2" key="1">
    <citation type="submission" date="2021-03" db="EMBL/GenBank/DDBJ databases">
        <title>Enterococcal diversity collection.</title>
        <authorList>
            <person name="Gilmore M.S."/>
            <person name="Schwartzman J."/>
            <person name="Van Tyne D."/>
            <person name="Martin M."/>
            <person name="Earl A.M."/>
            <person name="Manson A.L."/>
            <person name="Straub T."/>
            <person name="Salamzade R."/>
            <person name="Saavedra J."/>
            <person name="Lebreton F."/>
            <person name="Prichula J."/>
            <person name="Schaufler K."/>
            <person name="Gaca A."/>
            <person name="Sgardioli B."/>
            <person name="Wagenaar J."/>
            <person name="Strong T."/>
        </authorList>
    </citation>
    <scope>NUCLEOTIDE SEQUENCE [LARGE SCALE GENOMIC DNA]</scope>
    <source>
        <strain evidence="1 2">DIV0869a</strain>
    </source>
</reference>
<organism evidence="1 2">
    <name type="scientific">Candidatus Enterococcus ikei</name>
    <dbReference type="NCBI Taxonomy" id="2815326"/>
    <lineage>
        <taxon>Bacteria</taxon>
        <taxon>Bacillati</taxon>
        <taxon>Bacillota</taxon>
        <taxon>Bacilli</taxon>
        <taxon>Lactobacillales</taxon>
        <taxon>Enterococcaceae</taxon>
        <taxon>Enterococcus</taxon>
    </lineage>
</organism>
<sequence>MKKVLLIGIIPALLLVTWVYTATYANESVDVNKITDDTKIDSIQSEETTKIFTRSIKDMSTEELSNLFVNATPESMIEVISKFDPLKKVVLMDDGSYLQGEVDMNDSETASTYESVDAETDVNGISVKEFENLIIAHWDELEQLSTFYNNK</sequence>
<comment type="caution">
    <text evidence="1">The sequence shown here is derived from an EMBL/GenBank/DDBJ whole genome shotgun (WGS) entry which is preliminary data.</text>
</comment>
<proteinExistence type="predicted"/>
<dbReference type="SUPFAM" id="SSF54928">
    <property type="entry name" value="RNA-binding domain, RBD"/>
    <property type="match status" value="1"/>
</dbReference>
<dbReference type="RefSeq" id="WP_207111005.1">
    <property type="nucleotide sequence ID" value="NZ_JAFLWD010000002.1"/>
</dbReference>
<dbReference type="InterPro" id="IPR035979">
    <property type="entry name" value="RBD_domain_sf"/>
</dbReference>
<evidence type="ECO:0000313" key="2">
    <source>
        <dbReference type="Proteomes" id="UP000664632"/>
    </source>
</evidence>
<protein>
    <submittedName>
        <fullName evidence="1">Uncharacterized protein</fullName>
    </submittedName>
</protein>
<dbReference type="Proteomes" id="UP000664632">
    <property type="component" value="Unassembled WGS sequence"/>
</dbReference>